<name>A0AAD7FDD8_9AGAR</name>
<protein>
    <submittedName>
        <fullName evidence="1">Uncharacterized protein</fullName>
    </submittedName>
</protein>
<dbReference type="EMBL" id="JARKIF010000028">
    <property type="protein sequence ID" value="KAJ7613531.1"/>
    <property type="molecule type" value="Genomic_DNA"/>
</dbReference>
<comment type="caution">
    <text evidence="1">The sequence shown here is derived from an EMBL/GenBank/DDBJ whole genome shotgun (WGS) entry which is preliminary data.</text>
</comment>
<organism evidence="1 2">
    <name type="scientific">Roridomyces roridus</name>
    <dbReference type="NCBI Taxonomy" id="1738132"/>
    <lineage>
        <taxon>Eukaryota</taxon>
        <taxon>Fungi</taxon>
        <taxon>Dikarya</taxon>
        <taxon>Basidiomycota</taxon>
        <taxon>Agaricomycotina</taxon>
        <taxon>Agaricomycetes</taxon>
        <taxon>Agaricomycetidae</taxon>
        <taxon>Agaricales</taxon>
        <taxon>Marasmiineae</taxon>
        <taxon>Mycenaceae</taxon>
        <taxon>Roridomyces</taxon>
    </lineage>
</organism>
<reference evidence="1" key="1">
    <citation type="submission" date="2023-03" db="EMBL/GenBank/DDBJ databases">
        <title>Massive genome expansion in bonnet fungi (Mycena s.s.) driven by repeated elements and novel gene families across ecological guilds.</title>
        <authorList>
            <consortium name="Lawrence Berkeley National Laboratory"/>
            <person name="Harder C.B."/>
            <person name="Miyauchi S."/>
            <person name="Viragh M."/>
            <person name="Kuo A."/>
            <person name="Thoen E."/>
            <person name="Andreopoulos B."/>
            <person name="Lu D."/>
            <person name="Skrede I."/>
            <person name="Drula E."/>
            <person name="Henrissat B."/>
            <person name="Morin E."/>
            <person name="Kohler A."/>
            <person name="Barry K."/>
            <person name="LaButti K."/>
            <person name="Morin E."/>
            <person name="Salamov A."/>
            <person name="Lipzen A."/>
            <person name="Mereny Z."/>
            <person name="Hegedus B."/>
            <person name="Baldrian P."/>
            <person name="Stursova M."/>
            <person name="Weitz H."/>
            <person name="Taylor A."/>
            <person name="Grigoriev I.V."/>
            <person name="Nagy L.G."/>
            <person name="Martin F."/>
            <person name="Kauserud H."/>
        </authorList>
    </citation>
    <scope>NUCLEOTIDE SEQUENCE</scope>
    <source>
        <strain evidence="1">9284</strain>
    </source>
</reference>
<dbReference type="AlphaFoldDB" id="A0AAD7FDD8"/>
<evidence type="ECO:0000313" key="1">
    <source>
        <dbReference type="EMBL" id="KAJ7613531.1"/>
    </source>
</evidence>
<keyword evidence="2" id="KW-1185">Reference proteome</keyword>
<dbReference type="Proteomes" id="UP001221142">
    <property type="component" value="Unassembled WGS sequence"/>
</dbReference>
<sequence>MIIPYGTLSLTFTNPKHDLIDTPLTAPDGEVHFTLSTMNGMLGRKITTITSTSGLVGTIHWRENSFSLDGVQVPVKDLKTKSGGLLSREREWKWKNWGYKLKYHDWEKELRAVPTHEHAAGNVSFWPYRPLIYKDGDLATIQFPEIMKNEEERLFALMAILYTDMERQDNNMIAGHTGGKV</sequence>
<accession>A0AAD7FDD8</accession>
<gene>
    <name evidence="1" type="ORF">FB45DRAFT_874481</name>
</gene>
<evidence type="ECO:0000313" key="2">
    <source>
        <dbReference type="Proteomes" id="UP001221142"/>
    </source>
</evidence>
<proteinExistence type="predicted"/>